<dbReference type="EC" id="1.2.1.16" evidence="6"/>
<dbReference type="FunFam" id="3.40.605.10:FF:000005">
    <property type="entry name" value="Succinate-semialdehyde dehydrogenase I"/>
    <property type="match status" value="1"/>
</dbReference>
<comment type="caution">
    <text evidence="6">The sequence shown here is derived from an EMBL/GenBank/DDBJ whole genome shotgun (WGS) entry which is preliminary data.</text>
</comment>
<feature type="domain" description="Aldehyde dehydrogenase" evidence="5">
    <location>
        <begin position="22"/>
        <end position="475"/>
    </location>
</feature>
<evidence type="ECO:0000256" key="3">
    <source>
        <dbReference type="PROSITE-ProRule" id="PRU10007"/>
    </source>
</evidence>
<dbReference type="GO" id="GO:0005829">
    <property type="term" value="C:cytosol"/>
    <property type="evidence" value="ECO:0007669"/>
    <property type="project" value="TreeGrafter"/>
</dbReference>
<dbReference type="GO" id="GO:0009450">
    <property type="term" value="P:gamma-aminobutyric acid catabolic process"/>
    <property type="evidence" value="ECO:0007669"/>
    <property type="project" value="InterPro"/>
</dbReference>
<evidence type="ECO:0000313" key="6">
    <source>
        <dbReference type="EMBL" id="KML49955.1"/>
    </source>
</evidence>
<dbReference type="AlphaFoldDB" id="A0A0J5WLL0"/>
<dbReference type="GO" id="GO:0004777">
    <property type="term" value="F:succinate-semialdehyde dehydrogenase (NAD+) activity"/>
    <property type="evidence" value="ECO:0007669"/>
    <property type="project" value="TreeGrafter"/>
</dbReference>
<dbReference type="InterPro" id="IPR016162">
    <property type="entry name" value="Ald_DH_N"/>
</dbReference>
<dbReference type="InterPro" id="IPR016163">
    <property type="entry name" value="Ald_DH_C"/>
</dbReference>
<sequence>MSEFLRTGHYIGGEWHESHGASDATYPVLNPATGETIAKVAKGGADDTQRAIDAAAHAFPAWRALTAKERGARVKRWGELMLEHRDALAELLTREQGKPLAEARGEVAYAASFLEWFAEEAKRMYGDVIPSPKPNAQIVVTREPVGVVAAITPWNFPLAMITRKAGPALAAGCTMVLKPSEETPLSAFALAVLAERAGVPAGVFNVVSGDAVAIGETLTSSTVVRKLSFTGSTRVGKLLAKQSADTLKKLSLELGGNAPFIVFDDADLDAAVEGAIASKFRNTGQTCVCVNRFLVQDGVYDAFTRKLADAVRKLRVGNALAGDVDQGPLINEAALGKVERHVADATAKGANVLTGGKRHALGGTFYEPTVLTGMTPGMLIAEEETFGPVAGCFRFTTEDEAVAAANDTPFGLSAYFYTRDLGRAWRVSGALESGMVGVNDGIISTEVAPFGGVKQSGLGREGSKYGLDEYVELKYTLMAGLGR</sequence>
<organism evidence="6 7">
    <name type="scientific">Burkholderia cepacia</name>
    <name type="common">Pseudomonas cepacia</name>
    <dbReference type="NCBI Taxonomy" id="292"/>
    <lineage>
        <taxon>Bacteria</taxon>
        <taxon>Pseudomonadati</taxon>
        <taxon>Pseudomonadota</taxon>
        <taxon>Betaproteobacteria</taxon>
        <taxon>Burkholderiales</taxon>
        <taxon>Burkholderiaceae</taxon>
        <taxon>Burkholderia</taxon>
        <taxon>Burkholderia cepacia complex</taxon>
    </lineage>
</organism>
<dbReference type="InterPro" id="IPR010102">
    <property type="entry name" value="Succ_semiAld_DH"/>
</dbReference>
<dbReference type="FunFam" id="3.40.309.10:FF:000004">
    <property type="entry name" value="Succinate-semialdehyde dehydrogenase I"/>
    <property type="match status" value="1"/>
</dbReference>
<dbReference type="InterPro" id="IPR050740">
    <property type="entry name" value="Aldehyde_DH_Superfamily"/>
</dbReference>
<dbReference type="InterPro" id="IPR016161">
    <property type="entry name" value="Ald_DH/histidinol_DH"/>
</dbReference>
<accession>A0A0J5WLL0</accession>
<dbReference type="FunFam" id="3.40.605.10:FF:000026">
    <property type="entry name" value="Aldehyde dehydrogenase, putative"/>
    <property type="match status" value="1"/>
</dbReference>
<dbReference type="CDD" id="cd07103">
    <property type="entry name" value="ALDH_F5_SSADH_GabD"/>
    <property type="match status" value="1"/>
</dbReference>
<dbReference type="InterPro" id="IPR016160">
    <property type="entry name" value="Ald_DH_CS_CYS"/>
</dbReference>
<dbReference type="PATRIC" id="fig|292.27.peg.5857"/>
<evidence type="ECO:0000256" key="2">
    <source>
        <dbReference type="ARBA" id="ARBA00023002"/>
    </source>
</evidence>
<dbReference type="PANTHER" id="PTHR43353:SF5">
    <property type="entry name" value="SUCCINATE-SEMIALDEHYDE DEHYDROGENASE, MITOCHONDRIAL"/>
    <property type="match status" value="1"/>
</dbReference>
<dbReference type="InterPro" id="IPR015590">
    <property type="entry name" value="Aldehyde_DH_dom"/>
</dbReference>
<evidence type="ECO:0000313" key="7">
    <source>
        <dbReference type="Proteomes" id="UP000036338"/>
    </source>
</evidence>
<dbReference type="RefSeq" id="WP_048249781.1">
    <property type="nucleotide sequence ID" value="NZ_LDWR01000048.1"/>
</dbReference>
<gene>
    <name evidence="6" type="primary">gabD</name>
    <name evidence="6" type="ORF">VL15_27315</name>
</gene>
<dbReference type="Gene3D" id="3.40.605.10">
    <property type="entry name" value="Aldehyde Dehydrogenase, Chain A, domain 1"/>
    <property type="match status" value="1"/>
</dbReference>
<dbReference type="Pfam" id="PF00171">
    <property type="entry name" value="Aldedh"/>
    <property type="match status" value="1"/>
</dbReference>
<reference evidence="6 7" key="1">
    <citation type="submission" date="2015-05" db="EMBL/GenBank/DDBJ databases">
        <title>Draft genome of Burkholderia cepacia LK29.</title>
        <authorList>
            <person name="Chan X.Y."/>
        </authorList>
    </citation>
    <scope>NUCLEOTIDE SEQUENCE [LARGE SCALE GENOMIC DNA]</scope>
    <source>
        <strain evidence="6 7">LK29</strain>
    </source>
</reference>
<keyword evidence="2 4" id="KW-0560">Oxidoreductase</keyword>
<evidence type="ECO:0000259" key="5">
    <source>
        <dbReference type="Pfam" id="PF00171"/>
    </source>
</evidence>
<evidence type="ECO:0000256" key="1">
    <source>
        <dbReference type="ARBA" id="ARBA00009986"/>
    </source>
</evidence>
<comment type="similarity">
    <text evidence="1 4">Belongs to the aldehyde dehydrogenase family.</text>
</comment>
<name>A0A0J5WLL0_BURCE</name>
<dbReference type="EMBL" id="LDWR01000048">
    <property type="protein sequence ID" value="KML49955.1"/>
    <property type="molecule type" value="Genomic_DNA"/>
</dbReference>
<dbReference type="PANTHER" id="PTHR43353">
    <property type="entry name" value="SUCCINATE-SEMIALDEHYDE DEHYDROGENASE, MITOCHONDRIAL"/>
    <property type="match status" value="1"/>
</dbReference>
<dbReference type="NCBIfam" id="TIGR01780">
    <property type="entry name" value="SSADH"/>
    <property type="match status" value="1"/>
</dbReference>
<dbReference type="Gene3D" id="3.40.309.10">
    <property type="entry name" value="Aldehyde Dehydrogenase, Chain A, domain 2"/>
    <property type="match status" value="1"/>
</dbReference>
<dbReference type="SUPFAM" id="SSF53720">
    <property type="entry name" value="ALDH-like"/>
    <property type="match status" value="1"/>
</dbReference>
<proteinExistence type="inferred from homology"/>
<protein>
    <submittedName>
        <fullName evidence="6">Succinate-semialdehyde dehydrogenase</fullName>
        <ecNumber evidence="6">1.2.1.16</ecNumber>
    </submittedName>
</protein>
<dbReference type="Proteomes" id="UP000036338">
    <property type="component" value="Unassembled WGS sequence"/>
</dbReference>
<feature type="active site" evidence="3">
    <location>
        <position position="253"/>
    </location>
</feature>
<dbReference type="PROSITE" id="PS00070">
    <property type="entry name" value="ALDEHYDE_DEHYDR_CYS"/>
    <property type="match status" value="1"/>
</dbReference>
<evidence type="ECO:0000256" key="4">
    <source>
        <dbReference type="RuleBase" id="RU003345"/>
    </source>
</evidence>
<dbReference type="PROSITE" id="PS00687">
    <property type="entry name" value="ALDEHYDE_DEHYDR_GLU"/>
    <property type="match status" value="1"/>
</dbReference>
<dbReference type="InterPro" id="IPR029510">
    <property type="entry name" value="Ald_DH_CS_GLU"/>
</dbReference>